<dbReference type="VEuPathDB" id="FungiDB:SCHCODRAFT_02639442"/>
<dbReference type="GeneID" id="9591947"/>
<feature type="compositionally biased region" description="Basic and acidic residues" evidence="1">
    <location>
        <begin position="113"/>
        <end position="132"/>
    </location>
</feature>
<feature type="compositionally biased region" description="Basic and acidic residues" evidence="1">
    <location>
        <begin position="236"/>
        <end position="245"/>
    </location>
</feature>
<evidence type="ECO:0000256" key="1">
    <source>
        <dbReference type="SAM" id="MobiDB-lite"/>
    </source>
</evidence>
<dbReference type="HOGENOM" id="CLU_078256_0_0_1"/>
<dbReference type="eggNOG" id="ENOG502QZDK">
    <property type="taxonomic scope" value="Eukaryota"/>
</dbReference>
<dbReference type="AlphaFoldDB" id="D8QGC2"/>
<dbReference type="OMA" id="IKDDAEW"/>
<evidence type="ECO:0000313" key="3">
    <source>
        <dbReference type="Proteomes" id="UP000007431"/>
    </source>
</evidence>
<keyword evidence="3" id="KW-1185">Reference proteome</keyword>
<dbReference type="RefSeq" id="XP_003028470.1">
    <property type="nucleotide sequence ID" value="XM_003028424.1"/>
</dbReference>
<feature type="compositionally biased region" description="Basic residues" evidence="1">
    <location>
        <begin position="246"/>
        <end position="256"/>
    </location>
</feature>
<accession>D8QGC2</accession>
<reference evidence="2 3" key="1">
    <citation type="journal article" date="2010" name="Nat. Biotechnol.">
        <title>Genome sequence of the model mushroom Schizophyllum commune.</title>
        <authorList>
            <person name="Ohm R.A."/>
            <person name="de Jong J.F."/>
            <person name="Lugones L.G."/>
            <person name="Aerts A."/>
            <person name="Kothe E."/>
            <person name="Stajich J.E."/>
            <person name="de Vries R.P."/>
            <person name="Record E."/>
            <person name="Levasseur A."/>
            <person name="Baker S.E."/>
            <person name="Bartholomew K.A."/>
            <person name="Coutinho P.M."/>
            <person name="Erdmann S."/>
            <person name="Fowler T.J."/>
            <person name="Gathman A.C."/>
            <person name="Lombard V."/>
            <person name="Henrissat B."/>
            <person name="Knabe N."/>
            <person name="Kuees U."/>
            <person name="Lilly W.W."/>
            <person name="Lindquist E."/>
            <person name="Lucas S."/>
            <person name="Magnuson J.K."/>
            <person name="Piumi F."/>
            <person name="Raudaskoski M."/>
            <person name="Salamov A."/>
            <person name="Schmutz J."/>
            <person name="Schwarze F.W.M.R."/>
            <person name="vanKuyk P.A."/>
            <person name="Horton J.S."/>
            <person name="Grigoriev I.V."/>
            <person name="Woesten H.A.B."/>
        </authorList>
    </citation>
    <scope>NUCLEOTIDE SEQUENCE [LARGE SCALE GENOMIC DNA]</scope>
    <source>
        <strain evidence="3">H4-8 / FGSC 9210</strain>
    </source>
</reference>
<evidence type="ECO:0000313" key="2">
    <source>
        <dbReference type="EMBL" id="EFI93567.1"/>
    </source>
</evidence>
<feature type="compositionally biased region" description="Basic and acidic residues" evidence="1">
    <location>
        <begin position="88"/>
        <end position="97"/>
    </location>
</feature>
<proteinExistence type="predicted"/>
<dbReference type="Pfam" id="PF10175">
    <property type="entry name" value="MPP6"/>
    <property type="match status" value="1"/>
</dbReference>
<protein>
    <submittedName>
        <fullName evidence="2">Uncharacterized protein</fullName>
    </submittedName>
</protein>
<dbReference type="KEGG" id="scm:SCHCO_02639442"/>
<feature type="region of interest" description="Disordered" evidence="1">
    <location>
        <begin position="78"/>
        <end position="169"/>
    </location>
</feature>
<dbReference type="OrthoDB" id="3251271at2759"/>
<dbReference type="InParanoid" id="D8QGC2"/>
<feature type="region of interest" description="Disordered" evidence="1">
    <location>
        <begin position="182"/>
        <end position="256"/>
    </location>
</feature>
<gene>
    <name evidence="2" type="ORF">SCHCODRAFT_237569</name>
</gene>
<organism evidence="3">
    <name type="scientific">Schizophyllum commune (strain H4-8 / FGSC 9210)</name>
    <name type="common">Split gill fungus</name>
    <dbReference type="NCBI Taxonomy" id="578458"/>
    <lineage>
        <taxon>Eukaryota</taxon>
        <taxon>Fungi</taxon>
        <taxon>Dikarya</taxon>
        <taxon>Basidiomycota</taxon>
        <taxon>Agaricomycotina</taxon>
        <taxon>Agaricomycetes</taxon>
        <taxon>Agaricomycetidae</taxon>
        <taxon>Agaricales</taxon>
        <taxon>Schizophyllaceae</taxon>
        <taxon>Schizophyllum</taxon>
    </lineage>
</organism>
<name>D8QGC2_SCHCM</name>
<dbReference type="Proteomes" id="UP000007431">
    <property type="component" value="Unassembled WGS sequence"/>
</dbReference>
<dbReference type="EMBL" id="GL377311">
    <property type="protein sequence ID" value="EFI93567.1"/>
    <property type="molecule type" value="Genomic_DNA"/>
</dbReference>
<sequence>MSKLSNSILSLKFMQNAQRAKQQKEVEIERAKVKDEAEWEVPKEVREGWGQTSSTSAVSLEDSYLPFLYPVLETAGAEAPIKGRRRYKNGELVKEEIPEVPTPSEEATASTSKAEDPSSHDSPSRRDSDRSGKPKSGLSALKKRRKDSRHEATDDSQIPGNAKTVQDLIRENAGIGVDLRGARAAPAKSAPSPPVFLKPSGVDEPSKAPAASSTEKTEQSSDPTPSGKPTKKAKRKSEGDGESVKPKKKKRKEPAA</sequence>